<organism evidence="1 2">
    <name type="scientific">Penicillium nordicum</name>
    <dbReference type="NCBI Taxonomy" id="229535"/>
    <lineage>
        <taxon>Eukaryota</taxon>
        <taxon>Fungi</taxon>
        <taxon>Dikarya</taxon>
        <taxon>Ascomycota</taxon>
        <taxon>Pezizomycotina</taxon>
        <taxon>Eurotiomycetes</taxon>
        <taxon>Eurotiomycetidae</taxon>
        <taxon>Eurotiales</taxon>
        <taxon>Aspergillaceae</taxon>
        <taxon>Penicillium</taxon>
    </lineage>
</organism>
<dbReference type="EMBL" id="LHQQ01000168">
    <property type="protein sequence ID" value="KOS40301.1"/>
    <property type="molecule type" value="Genomic_DNA"/>
</dbReference>
<sequence length="35" mass="4317">SNYQRRIQSVEHTYARWHLKMSDRLTVLPLQHRPV</sequence>
<comment type="caution">
    <text evidence="1">The sequence shown here is derived from an EMBL/GenBank/DDBJ whole genome shotgun (WGS) entry which is preliminary data.</text>
</comment>
<feature type="non-terminal residue" evidence="1">
    <location>
        <position position="1"/>
    </location>
</feature>
<keyword evidence="2" id="KW-1185">Reference proteome</keyword>
<dbReference type="AlphaFoldDB" id="A0A0M8P453"/>
<reference evidence="1 2" key="1">
    <citation type="submission" date="2015-08" db="EMBL/GenBank/DDBJ databases">
        <title>Genome sequencing of Penicillium nordicum.</title>
        <authorList>
            <person name="Nguyen H.D."/>
            <person name="Seifert K.A."/>
        </authorList>
    </citation>
    <scope>NUCLEOTIDE SEQUENCE [LARGE SCALE GENOMIC DNA]</scope>
    <source>
        <strain evidence="1 2">DAOMC 185683</strain>
    </source>
</reference>
<evidence type="ECO:0000313" key="1">
    <source>
        <dbReference type="EMBL" id="KOS40301.1"/>
    </source>
</evidence>
<dbReference type="Proteomes" id="UP000037696">
    <property type="component" value="Unassembled WGS sequence"/>
</dbReference>
<gene>
    <name evidence="1" type="ORF">ACN38_g8828</name>
</gene>
<accession>A0A0M8P453</accession>
<name>A0A0M8P453_9EURO</name>
<evidence type="ECO:0000313" key="2">
    <source>
        <dbReference type="Proteomes" id="UP000037696"/>
    </source>
</evidence>
<proteinExistence type="predicted"/>
<protein>
    <submittedName>
        <fullName evidence="1">Uncharacterized protein</fullName>
    </submittedName>
</protein>